<reference evidence="1" key="1">
    <citation type="submission" date="2021-01" db="EMBL/GenBank/DDBJ databases">
        <authorList>
            <person name="Corre E."/>
            <person name="Pelletier E."/>
            <person name="Niang G."/>
            <person name="Scheremetjew M."/>
            <person name="Finn R."/>
            <person name="Kale V."/>
            <person name="Holt S."/>
            <person name="Cochrane G."/>
            <person name="Meng A."/>
            <person name="Brown T."/>
            <person name="Cohen L."/>
        </authorList>
    </citation>
    <scope>NUCLEOTIDE SEQUENCE</scope>
    <source>
        <strain evidence="1">CCMP2084</strain>
    </source>
</reference>
<dbReference type="SUPFAM" id="SSF88723">
    <property type="entry name" value="PIN domain-like"/>
    <property type="match status" value="1"/>
</dbReference>
<organism evidence="1">
    <name type="scientific">Attheya septentrionalis</name>
    <dbReference type="NCBI Taxonomy" id="420275"/>
    <lineage>
        <taxon>Eukaryota</taxon>
        <taxon>Sar</taxon>
        <taxon>Stramenopiles</taxon>
        <taxon>Ochrophyta</taxon>
        <taxon>Bacillariophyta</taxon>
        <taxon>Coscinodiscophyceae</taxon>
        <taxon>Chaetocerotophycidae</taxon>
        <taxon>Chaetocerotales</taxon>
        <taxon>Attheyaceae</taxon>
        <taxon>Attheya</taxon>
    </lineage>
</organism>
<dbReference type="AlphaFoldDB" id="A0A7S2UCS7"/>
<dbReference type="Gene3D" id="3.40.50.1010">
    <property type="entry name" value="5'-nuclease"/>
    <property type="match status" value="1"/>
</dbReference>
<dbReference type="InterPro" id="IPR029060">
    <property type="entry name" value="PIN-like_dom_sf"/>
</dbReference>
<evidence type="ECO:0008006" key="2">
    <source>
        <dbReference type="Google" id="ProtNLM"/>
    </source>
</evidence>
<name>A0A7S2UCS7_9STRA</name>
<gene>
    <name evidence="1" type="ORF">ASEP1449_LOCUS7048</name>
</gene>
<proteinExistence type="predicted"/>
<dbReference type="PANTHER" id="PTHR11081">
    <property type="entry name" value="FLAP ENDONUCLEASE FAMILY MEMBER"/>
    <property type="match status" value="1"/>
</dbReference>
<dbReference type="InterPro" id="IPR006084">
    <property type="entry name" value="XPG/Rad2"/>
</dbReference>
<accession>A0A7S2UCS7</accession>
<sequence length="421" mass="47065">MGFQSQSKVLYKSTDVSFDLIVHLVTKRFEISKGRWDCGGRSRPKVTIDANLIGYQFISRPCGPVGALRILSRCLSENYIDVVIIADGPTRHHSKRATVNRHAERARAKLDATLKRIELAELLRNETDDSTQAISKLNLEIKRSESKFERILPLTFVDQLKKLVQPTESGKGCIDFMSSLFQADPEIAGLAISGSVDAIISGDSDFSLHIGPGRMSAHYSRDCSTDSQSVGTDFMLQNPKISIRNSSVESMSLVTGQMFVRDHSQSILNSRVPAEYFPVTPTVPLLNQEQDHMIRMLFEIALGCDVLVGGIKGFGPTDCEKLLSLVRHLPKDQQALQFASKLASHKKSTIRDKDVFLCLAESLLFEKTTYGYMHHPPQKLFQYNVAFATSETIILNDGPIFQRQRGDVRVMQSRRWSGGKL</sequence>
<dbReference type="EMBL" id="HBHQ01010462">
    <property type="protein sequence ID" value="CAD9815222.1"/>
    <property type="molecule type" value="Transcribed_RNA"/>
</dbReference>
<protein>
    <recommendedName>
        <fullName evidence="2">Exonuclease 1</fullName>
    </recommendedName>
</protein>
<evidence type="ECO:0000313" key="1">
    <source>
        <dbReference type="EMBL" id="CAD9815222.1"/>
    </source>
</evidence>